<dbReference type="GO" id="GO:0045490">
    <property type="term" value="P:pectin catabolic process"/>
    <property type="evidence" value="ECO:0007669"/>
    <property type="project" value="UniProtKB-UniRule"/>
</dbReference>
<dbReference type="EMBL" id="OOIL02000294">
    <property type="protein sequence ID" value="VFQ63408.1"/>
    <property type="molecule type" value="Genomic_DNA"/>
</dbReference>
<evidence type="ECO:0000256" key="15">
    <source>
        <dbReference type="ARBA" id="ARBA00057335"/>
    </source>
</evidence>
<comment type="subcellular location">
    <subcellularLocation>
        <location evidence="1">Secreted</location>
        <location evidence="1">Cell wall</location>
    </subcellularLocation>
</comment>
<evidence type="ECO:0000256" key="1">
    <source>
        <dbReference type="ARBA" id="ARBA00004191"/>
    </source>
</evidence>
<dbReference type="Gene3D" id="2.160.20.10">
    <property type="entry name" value="Single-stranded right-handed beta-helix, Pectin lyase-like"/>
    <property type="match status" value="1"/>
</dbReference>
<feature type="transmembrane region" description="Helical" evidence="19">
    <location>
        <begin position="25"/>
        <end position="48"/>
    </location>
</feature>
<comment type="catalytic activity">
    <reaction evidence="14 17">
        <text>[(1-&gt;4)-alpha-D-galacturonosyl methyl ester](n) + n H2O = [(1-&gt;4)-alpha-D-galacturonosyl](n) + n methanol + n H(+)</text>
        <dbReference type="Rhea" id="RHEA:22380"/>
        <dbReference type="Rhea" id="RHEA-COMP:14570"/>
        <dbReference type="Rhea" id="RHEA-COMP:14573"/>
        <dbReference type="ChEBI" id="CHEBI:15377"/>
        <dbReference type="ChEBI" id="CHEBI:15378"/>
        <dbReference type="ChEBI" id="CHEBI:17790"/>
        <dbReference type="ChEBI" id="CHEBI:140522"/>
        <dbReference type="ChEBI" id="CHEBI:140523"/>
        <dbReference type="EC" id="3.1.1.11"/>
    </reaction>
</comment>
<evidence type="ECO:0000256" key="11">
    <source>
        <dbReference type="ARBA" id="ARBA00023157"/>
    </source>
</evidence>
<keyword evidence="9 17" id="KW-0378">Hydrolase</keyword>
<keyword evidence="11" id="KW-1015">Disulfide bond</keyword>
<evidence type="ECO:0000256" key="12">
    <source>
        <dbReference type="ARBA" id="ARBA00023180"/>
    </source>
</evidence>
<dbReference type="EC" id="3.1.1.11" evidence="5 17"/>
<evidence type="ECO:0000256" key="13">
    <source>
        <dbReference type="ARBA" id="ARBA00023316"/>
    </source>
</evidence>
<evidence type="ECO:0000256" key="3">
    <source>
        <dbReference type="ARBA" id="ARBA00006027"/>
    </source>
</evidence>
<dbReference type="AlphaFoldDB" id="A0A484KET7"/>
<keyword evidence="6" id="KW-0134">Cell wall</keyword>
<reference evidence="21 22" key="1">
    <citation type="submission" date="2018-04" db="EMBL/GenBank/DDBJ databases">
        <authorList>
            <person name="Vogel A."/>
        </authorList>
    </citation>
    <scope>NUCLEOTIDE SEQUENCE [LARGE SCALE GENOMIC DNA]</scope>
</reference>
<dbReference type="InterPro" id="IPR011050">
    <property type="entry name" value="Pectin_lyase_fold/virulence"/>
</dbReference>
<evidence type="ECO:0000256" key="14">
    <source>
        <dbReference type="ARBA" id="ARBA00047928"/>
    </source>
</evidence>
<dbReference type="FunFam" id="2.160.20.10:FF:000001">
    <property type="entry name" value="Pectinesterase"/>
    <property type="match status" value="1"/>
</dbReference>
<evidence type="ECO:0000256" key="9">
    <source>
        <dbReference type="ARBA" id="ARBA00022801"/>
    </source>
</evidence>
<evidence type="ECO:0000256" key="7">
    <source>
        <dbReference type="ARBA" id="ARBA00022525"/>
    </source>
</evidence>
<dbReference type="GO" id="GO:0030599">
    <property type="term" value="F:pectinesterase activity"/>
    <property type="evidence" value="ECO:0007669"/>
    <property type="project" value="UniProtKB-UniRule"/>
</dbReference>
<sequence>MAFQDFDLISERRKKEKQAKLRRRIITALVLVVVLLLAAAAAFAYFVVLKAPHEDKEKHASKTNKAHKPKSSPPHPQPPPKSETAEQAEPEAAVVGHGEPPSSPSKAAVVDHGEPPASPSKAAIVEPPSIAPSEPPSQSPVEPPAVIGKAEKVIATICAGTDYNATCEDSLKRAAKENASAAHNPKELLRSSMAIAIEEIDKAIKQAGGLKLDTPHKKAAMDDCKVLLADAMEELNSSMSGVGNSGMESLASRTPDLNNYLSAVITFQDNCIDGFPDGEEKTAVRNSLKTAEEIASNALAIVSQLSSALSTFQIPDLDLKRHLLADEDDREFPAWMDHEERRILKVEAPKQPPNATVAKDGSGNFTTINAALAAIPQKYDGRYVIFVKEGIYEENVVVTKKMVNLTIYGVGSKKTIVTGSKNFVDGVSTYQTATFAVMGDGFLGQSIGFRNTAGPEKHQAVALRVQADRAIFISCRMEAYQDTLYVQAHRQFYRGCYITGTVDFIFGNAAAVFQNCMIYARKPMENQQNIVTAQGRTDRRQTTGIVLQNCKILADDTLEPEKAKTKSYLGHPWKEYSRTVVMESEIGDFIHPKGWMPWSGDFALETLYYAEYANSGPGASVKSRVKWGGYKGEIKKEEAMEYTVGPFLQGDTWLKAAECPARFGLTK</sequence>
<dbReference type="Proteomes" id="UP000595140">
    <property type="component" value="Unassembled WGS sequence"/>
</dbReference>
<keyword evidence="19" id="KW-1133">Transmembrane helix</keyword>
<evidence type="ECO:0000259" key="20">
    <source>
        <dbReference type="SMART" id="SM00856"/>
    </source>
</evidence>
<gene>
    <name evidence="21" type="ORF">CCAM_LOCUS5184</name>
</gene>
<dbReference type="SUPFAM" id="SSF101148">
    <property type="entry name" value="Plant invertase/pectin methylesterase inhibitor"/>
    <property type="match status" value="1"/>
</dbReference>
<dbReference type="CDD" id="cd15798">
    <property type="entry name" value="PMEI-like_3"/>
    <property type="match status" value="1"/>
</dbReference>
<dbReference type="SUPFAM" id="SSF51126">
    <property type="entry name" value="Pectin lyase-like"/>
    <property type="match status" value="1"/>
</dbReference>
<comment type="similarity">
    <text evidence="4">In the C-terminal section; belongs to the pectinesterase family.</text>
</comment>
<evidence type="ECO:0000256" key="16">
    <source>
        <dbReference type="PROSITE-ProRule" id="PRU10040"/>
    </source>
</evidence>
<evidence type="ECO:0000256" key="6">
    <source>
        <dbReference type="ARBA" id="ARBA00022512"/>
    </source>
</evidence>
<keyword evidence="13" id="KW-0961">Cell wall biogenesis/degradation</keyword>
<evidence type="ECO:0000256" key="17">
    <source>
        <dbReference type="RuleBase" id="RU000589"/>
    </source>
</evidence>
<dbReference type="Gene3D" id="1.20.140.40">
    <property type="entry name" value="Invertase/pectin methylesterase inhibitor family protein"/>
    <property type="match status" value="1"/>
</dbReference>
<dbReference type="PANTHER" id="PTHR31707">
    <property type="entry name" value="PECTINESTERASE"/>
    <property type="match status" value="1"/>
</dbReference>
<keyword evidence="8" id="KW-0732">Signal</keyword>
<evidence type="ECO:0000256" key="8">
    <source>
        <dbReference type="ARBA" id="ARBA00022729"/>
    </source>
</evidence>
<comment type="similarity">
    <text evidence="3">In the N-terminal section; belongs to the PMEI family.</text>
</comment>
<keyword evidence="7" id="KW-0964">Secreted</keyword>
<evidence type="ECO:0000256" key="18">
    <source>
        <dbReference type="SAM" id="MobiDB-lite"/>
    </source>
</evidence>
<dbReference type="SMART" id="SM00856">
    <property type="entry name" value="PMEI"/>
    <property type="match status" value="1"/>
</dbReference>
<comment type="function">
    <text evidence="15">Acts in the modification of cell walls via demethylesterification of cell wall pectin.</text>
</comment>
<evidence type="ECO:0000256" key="19">
    <source>
        <dbReference type="SAM" id="Phobius"/>
    </source>
</evidence>
<evidence type="ECO:0000313" key="21">
    <source>
        <dbReference type="EMBL" id="VFQ63408.1"/>
    </source>
</evidence>
<keyword evidence="19" id="KW-0812">Transmembrane</keyword>
<keyword evidence="19" id="KW-0472">Membrane</keyword>
<evidence type="ECO:0000256" key="10">
    <source>
        <dbReference type="ARBA" id="ARBA00023085"/>
    </source>
</evidence>
<dbReference type="InterPro" id="IPR033131">
    <property type="entry name" value="Pectinesterase_Asp_AS"/>
</dbReference>
<dbReference type="Pfam" id="PF01095">
    <property type="entry name" value="Pectinesterase"/>
    <property type="match status" value="1"/>
</dbReference>
<dbReference type="NCBIfam" id="TIGR01614">
    <property type="entry name" value="PME_inhib"/>
    <property type="match status" value="1"/>
</dbReference>
<dbReference type="InterPro" id="IPR012334">
    <property type="entry name" value="Pectin_lyas_fold"/>
</dbReference>
<keyword evidence="22" id="KW-1185">Reference proteome</keyword>
<feature type="active site" evidence="16">
    <location>
        <position position="503"/>
    </location>
</feature>
<dbReference type="FunFam" id="1.20.140.40:FF:000001">
    <property type="entry name" value="Pectinesterase"/>
    <property type="match status" value="1"/>
</dbReference>
<feature type="region of interest" description="Disordered" evidence="18">
    <location>
        <begin position="57"/>
        <end position="144"/>
    </location>
</feature>
<dbReference type="InterPro" id="IPR035513">
    <property type="entry name" value="Invertase/methylesterase_inhib"/>
</dbReference>
<feature type="compositionally biased region" description="Basic residues" evidence="18">
    <location>
        <begin position="61"/>
        <end position="70"/>
    </location>
</feature>
<keyword evidence="10 17" id="KW-0063">Aspartyl esterase</keyword>
<protein>
    <recommendedName>
        <fullName evidence="5 17">Pectinesterase</fullName>
        <ecNumber evidence="5 17">3.1.1.11</ecNumber>
    </recommendedName>
</protein>
<evidence type="ECO:0000256" key="2">
    <source>
        <dbReference type="ARBA" id="ARBA00005184"/>
    </source>
</evidence>
<evidence type="ECO:0000256" key="5">
    <source>
        <dbReference type="ARBA" id="ARBA00013229"/>
    </source>
</evidence>
<keyword evidence="12" id="KW-0325">Glycoprotein</keyword>
<accession>A0A484KET7</accession>
<name>A0A484KET7_9ASTE</name>
<proteinExistence type="inferred from homology"/>
<dbReference type="InterPro" id="IPR006501">
    <property type="entry name" value="Pectinesterase_inhib_dom"/>
</dbReference>
<dbReference type="UniPathway" id="UPA00545">
    <property type="reaction ID" value="UER00823"/>
</dbReference>
<feature type="compositionally biased region" description="Pro residues" evidence="18">
    <location>
        <begin position="129"/>
        <end position="143"/>
    </location>
</feature>
<dbReference type="PROSITE" id="PS00503">
    <property type="entry name" value="PECTINESTERASE_2"/>
    <property type="match status" value="1"/>
</dbReference>
<evidence type="ECO:0000313" key="22">
    <source>
        <dbReference type="Proteomes" id="UP000595140"/>
    </source>
</evidence>
<organism evidence="21 22">
    <name type="scientific">Cuscuta campestris</name>
    <dbReference type="NCBI Taxonomy" id="132261"/>
    <lineage>
        <taxon>Eukaryota</taxon>
        <taxon>Viridiplantae</taxon>
        <taxon>Streptophyta</taxon>
        <taxon>Embryophyta</taxon>
        <taxon>Tracheophyta</taxon>
        <taxon>Spermatophyta</taxon>
        <taxon>Magnoliopsida</taxon>
        <taxon>eudicotyledons</taxon>
        <taxon>Gunneridae</taxon>
        <taxon>Pentapetalae</taxon>
        <taxon>asterids</taxon>
        <taxon>lamiids</taxon>
        <taxon>Solanales</taxon>
        <taxon>Convolvulaceae</taxon>
        <taxon>Cuscuteae</taxon>
        <taxon>Cuscuta</taxon>
        <taxon>Cuscuta subgen. Grammica</taxon>
        <taxon>Cuscuta sect. Cleistogrammica</taxon>
    </lineage>
</organism>
<comment type="pathway">
    <text evidence="2 17">Glycan metabolism; pectin degradation; 2-dehydro-3-deoxy-D-gluconate from pectin: step 1/5.</text>
</comment>
<evidence type="ECO:0000256" key="4">
    <source>
        <dbReference type="ARBA" id="ARBA00007786"/>
    </source>
</evidence>
<dbReference type="GO" id="GO:0004857">
    <property type="term" value="F:enzyme inhibitor activity"/>
    <property type="evidence" value="ECO:0007669"/>
    <property type="project" value="InterPro"/>
</dbReference>
<dbReference type="OrthoDB" id="2019149at2759"/>
<feature type="domain" description="Pectinesterase inhibitor" evidence="20">
    <location>
        <begin position="149"/>
        <end position="301"/>
    </location>
</feature>
<feature type="compositionally biased region" description="Pro residues" evidence="18">
    <location>
        <begin position="71"/>
        <end position="81"/>
    </location>
</feature>
<dbReference type="Pfam" id="PF04043">
    <property type="entry name" value="PMEI"/>
    <property type="match status" value="1"/>
</dbReference>
<dbReference type="InterPro" id="IPR000070">
    <property type="entry name" value="Pectinesterase_cat"/>
</dbReference>
<dbReference type="GO" id="GO:0042545">
    <property type="term" value="P:cell wall modification"/>
    <property type="evidence" value="ECO:0007669"/>
    <property type="project" value="UniProtKB-UniRule"/>
</dbReference>